<evidence type="ECO:0000313" key="1">
    <source>
        <dbReference type="EMBL" id="GBL45212.1"/>
    </source>
</evidence>
<protein>
    <submittedName>
        <fullName evidence="1">NAD(+)--dinitrogen-reductase ADP-D-ribosyltransferase</fullName>
    </submittedName>
</protein>
<sequence>MTVAALRGHSANLVGVPTGLLASAAFNDHPLPLHIRGVHESHARLFDLLATVGSHAEAGNCFQGYMDETFNLSPKKPKKTQPGDTPVRRFRASYLRLLKGWGYDSNSREGAVMKGWAESRFGLFPTFHKAALARFASGAWLRYVEEKLSSRFHNNDIHTQLDLLYEFCQWSIGRWFQPGRHHVTLYRGVNDFREDNLLCGQPRPRTGPALVRLNNIVSFTAHRNIACEFGDSILEAHVPTAKILFFNDLLSRHALKGEAEYLVIGGDYRVTVNYL</sequence>
<accession>A0A401JC14</accession>
<dbReference type="Proteomes" id="UP000286806">
    <property type="component" value="Unassembled WGS sequence"/>
</dbReference>
<comment type="caution">
    <text evidence="1">The sequence shown here is derived from an EMBL/GenBank/DDBJ whole genome shotgun (WGS) entry which is preliminary data.</text>
</comment>
<keyword evidence="1" id="KW-0808">Transferase</keyword>
<dbReference type="RefSeq" id="WP_124704037.1">
    <property type="nucleotide sequence ID" value="NZ_BGOW01000006.1"/>
</dbReference>
<evidence type="ECO:0000313" key="2">
    <source>
        <dbReference type="Proteomes" id="UP000286806"/>
    </source>
</evidence>
<dbReference type="EMBL" id="BGOW01000006">
    <property type="protein sequence ID" value="GBL45212.1"/>
    <property type="molecule type" value="Genomic_DNA"/>
</dbReference>
<gene>
    <name evidence="1" type="ORF">SFMTTN_1016</name>
</gene>
<dbReference type="GO" id="GO:0009399">
    <property type="term" value="P:nitrogen fixation"/>
    <property type="evidence" value="ECO:0007669"/>
    <property type="project" value="InterPro"/>
</dbReference>
<name>A0A401JC14_9PROT</name>
<reference evidence="1 2" key="1">
    <citation type="journal article" date="2019" name="Front. Microbiol.">
        <title>Genomes of Neutrophilic Sulfur-Oxidizing Chemolithoautotrophs Representing 9 Proteobacterial Species From 8 Genera.</title>
        <authorList>
            <person name="Watanabe T."/>
            <person name="Kojima H."/>
            <person name="Umezawa K."/>
            <person name="Hori C."/>
            <person name="Takasuka T.E."/>
            <person name="Kato Y."/>
            <person name="Fukui M."/>
        </authorList>
    </citation>
    <scope>NUCLEOTIDE SEQUENCE [LARGE SCALE GENOMIC DNA]</scope>
    <source>
        <strain evidence="1 2">TTN</strain>
    </source>
</reference>
<dbReference type="AlphaFoldDB" id="A0A401JC14"/>
<dbReference type="Pfam" id="PF07357">
    <property type="entry name" value="DRAT"/>
    <property type="match status" value="1"/>
</dbReference>
<dbReference type="InterPro" id="IPR009953">
    <property type="entry name" value="DRA_trans"/>
</dbReference>
<dbReference type="GO" id="GO:0030701">
    <property type="term" value="F:NAD+-dinitrogen-reductase ADP-D-ribosyltransferase activity"/>
    <property type="evidence" value="ECO:0007669"/>
    <property type="project" value="InterPro"/>
</dbReference>
<keyword evidence="2" id="KW-1185">Reference proteome</keyword>
<organism evidence="1 2">
    <name type="scientific">Sulfuriferula multivorans</name>
    <dbReference type="NCBI Taxonomy" id="1559896"/>
    <lineage>
        <taxon>Bacteria</taxon>
        <taxon>Pseudomonadati</taxon>
        <taxon>Pseudomonadota</taxon>
        <taxon>Betaproteobacteria</taxon>
        <taxon>Nitrosomonadales</taxon>
        <taxon>Sulfuricellaceae</taxon>
        <taxon>Sulfuriferula</taxon>
    </lineage>
</organism>
<proteinExistence type="predicted"/>
<dbReference type="OrthoDB" id="183043at2"/>